<accession>A0A0L0G9C1</accession>
<evidence type="ECO:0000256" key="1">
    <source>
        <dbReference type="SAM" id="MobiDB-lite"/>
    </source>
</evidence>
<sequence length="442" mass="46000">MANGIAAGLPETDLDRRLSSSTVNSNHSNPNQPYAAGPIMPDLDSNLALSMGLGVGANLGLDTDMGLAATGLGVGGNLGRDSGLNVDQGVEALAVDPTNLHVGGFGGFLDMGNADWQSDFLRSYTTGANDLLANGLASTHLPSGLSTQADLALGPGAMGEVQGNEPSLLANLNDIDANTLANLNLPDLDFQSLATGFPPLDLGSNNNGLDGPLALNLPLNVDGDVGGLTGVVPNAIQPTEAMENAARISAMIQQQHMSQQMALLNDLNAHTNPSVGVGLSTMGMGNLHAQPALSEADTALYLHRDASTRTQMGGQPDQTHADESDPGTKHSVGSDPQVFRTPTHQQILLRSPLQQPPQVHPSQATNQVTQMHASFGLAQTTDYGLTQPPLNQRTPQGPHTAGHTETWGGGTGTHAQQRRYTRTRTDSTHSEPRTDPGKNTCS</sequence>
<dbReference type="RefSeq" id="XP_014159416.1">
    <property type="nucleotide sequence ID" value="XM_014303941.1"/>
</dbReference>
<feature type="region of interest" description="Disordered" evidence="1">
    <location>
        <begin position="309"/>
        <end position="338"/>
    </location>
</feature>
<feature type="region of interest" description="Disordered" evidence="1">
    <location>
        <begin position="1"/>
        <end position="39"/>
    </location>
</feature>
<dbReference type="AlphaFoldDB" id="A0A0L0G9C1"/>
<dbReference type="EMBL" id="KQ241698">
    <property type="protein sequence ID" value="KNC85514.1"/>
    <property type="molecule type" value="Genomic_DNA"/>
</dbReference>
<name>A0A0L0G9C1_9EUKA</name>
<dbReference type="GeneID" id="25902819"/>
<feature type="compositionally biased region" description="Basic and acidic residues" evidence="1">
    <location>
        <begin position="423"/>
        <end position="436"/>
    </location>
</feature>
<feature type="compositionally biased region" description="Polar residues" evidence="1">
    <location>
        <begin position="19"/>
        <end position="32"/>
    </location>
</feature>
<organism evidence="2 3">
    <name type="scientific">Sphaeroforma arctica JP610</name>
    <dbReference type="NCBI Taxonomy" id="667725"/>
    <lineage>
        <taxon>Eukaryota</taxon>
        <taxon>Ichthyosporea</taxon>
        <taxon>Ichthyophonida</taxon>
        <taxon>Sphaeroforma</taxon>
    </lineage>
</organism>
<dbReference type="Proteomes" id="UP000054560">
    <property type="component" value="Unassembled WGS sequence"/>
</dbReference>
<protein>
    <submittedName>
        <fullName evidence="2">Uncharacterized protein</fullName>
    </submittedName>
</protein>
<gene>
    <name evidence="2" type="ORF">SARC_02315</name>
</gene>
<feature type="region of interest" description="Disordered" evidence="1">
    <location>
        <begin position="381"/>
        <end position="442"/>
    </location>
</feature>
<feature type="compositionally biased region" description="Polar residues" evidence="1">
    <location>
        <begin position="309"/>
        <end position="318"/>
    </location>
</feature>
<evidence type="ECO:0000313" key="3">
    <source>
        <dbReference type="Proteomes" id="UP000054560"/>
    </source>
</evidence>
<proteinExistence type="predicted"/>
<evidence type="ECO:0000313" key="2">
    <source>
        <dbReference type="EMBL" id="KNC85514.1"/>
    </source>
</evidence>
<reference evidence="2 3" key="1">
    <citation type="submission" date="2011-02" db="EMBL/GenBank/DDBJ databases">
        <title>The Genome Sequence of Sphaeroforma arctica JP610.</title>
        <authorList>
            <consortium name="The Broad Institute Genome Sequencing Platform"/>
            <person name="Russ C."/>
            <person name="Cuomo C."/>
            <person name="Young S.K."/>
            <person name="Zeng Q."/>
            <person name="Gargeya S."/>
            <person name="Alvarado L."/>
            <person name="Berlin A."/>
            <person name="Chapman S.B."/>
            <person name="Chen Z."/>
            <person name="Freedman E."/>
            <person name="Gellesch M."/>
            <person name="Goldberg J."/>
            <person name="Griggs A."/>
            <person name="Gujja S."/>
            <person name="Heilman E."/>
            <person name="Heiman D."/>
            <person name="Howarth C."/>
            <person name="Mehta T."/>
            <person name="Neiman D."/>
            <person name="Pearson M."/>
            <person name="Roberts A."/>
            <person name="Saif S."/>
            <person name="Shea T."/>
            <person name="Shenoy N."/>
            <person name="Sisk P."/>
            <person name="Stolte C."/>
            <person name="Sykes S."/>
            <person name="White J."/>
            <person name="Yandava C."/>
            <person name="Burger G."/>
            <person name="Gray M.W."/>
            <person name="Holland P.W.H."/>
            <person name="King N."/>
            <person name="Lang F.B.F."/>
            <person name="Roger A.J."/>
            <person name="Ruiz-Trillo I."/>
            <person name="Haas B."/>
            <person name="Nusbaum C."/>
            <person name="Birren B."/>
        </authorList>
    </citation>
    <scope>NUCLEOTIDE SEQUENCE [LARGE SCALE GENOMIC DNA]</scope>
    <source>
        <strain evidence="2 3">JP610</strain>
    </source>
</reference>
<feature type="compositionally biased region" description="Basic and acidic residues" evidence="1">
    <location>
        <begin position="319"/>
        <end position="328"/>
    </location>
</feature>
<keyword evidence="3" id="KW-1185">Reference proteome</keyword>
<feature type="compositionally biased region" description="Polar residues" evidence="1">
    <location>
        <begin position="381"/>
        <end position="397"/>
    </location>
</feature>